<organism evidence="3 4">
    <name type="scientific">Pisum sativum</name>
    <name type="common">Garden pea</name>
    <name type="synonym">Lathyrus oleraceus</name>
    <dbReference type="NCBI Taxonomy" id="3888"/>
    <lineage>
        <taxon>Eukaryota</taxon>
        <taxon>Viridiplantae</taxon>
        <taxon>Streptophyta</taxon>
        <taxon>Embryophyta</taxon>
        <taxon>Tracheophyta</taxon>
        <taxon>Spermatophyta</taxon>
        <taxon>Magnoliopsida</taxon>
        <taxon>eudicotyledons</taxon>
        <taxon>Gunneridae</taxon>
        <taxon>Pentapetalae</taxon>
        <taxon>rosids</taxon>
        <taxon>fabids</taxon>
        <taxon>Fabales</taxon>
        <taxon>Fabaceae</taxon>
        <taxon>Papilionoideae</taxon>
        <taxon>50 kb inversion clade</taxon>
        <taxon>NPAAA clade</taxon>
        <taxon>Hologalegina</taxon>
        <taxon>IRL clade</taxon>
        <taxon>Fabeae</taxon>
        <taxon>Lathyrus</taxon>
    </lineage>
</organism>
<dbReference type="SUPFAM" id="SSF54928">
    <property type="entry name" value="RNA-binding domain, RBD"/>
    <property type="match status" value="1"/>
</dbReference>
<dbReference type="InterPro" id="IPR000504">
    <property type="entry name" value="RRM_dom"/>
</dbReference>
<keyword evidence="1" id="KW-0694">RNA-binding</keyword>
<name>A0A9D4WY71_PEA</name>
<comment type="caution">
    <text evidence="3">The sequence shown here is derived from an EMBL/GenBank/DDBJ whole genome shotgun (WGS) entry which is preliminary data.</text>
</comment>
<gene>
    <name evidence="3" type="ORF">KIW84_056393</name>
</gene>
<accession>A0A9D4WY71</accession>
<feature type="domain" description="RRM" evidence="2">
    <location>
        <begin position="33"/>
        <end position="98"/>
    </location>
</feature>
<protein>
    <recommendedName>
        <fullName evidence="2">RRM domain-containing protein</fullName>
    </recommendedName>
</protein>
<reference evidence="3 4" key="1">
    <citation type="journal article" date="2022" name="Nat. Genet.">
        <title>Improved pea reference genome and pan-genome highlight genomic features and evolutionary characteristics.</title>
        <authorList>
            <person name="Yang T."/>
            <person name="Liu R."/>
            <person name="Luo Y."/>
            <person name="Hu S."/>
            <person name="Wang D."/>
            <person name="Wang C."/>
            <person name="Pandey M.K."/>
            <person name="Ge S."/>
            <person name="Xu Q."/>
            <person name="Li N."/>
            <person name="Li G."/>
            <person name="Huang Y."/>
            <person name="Saxena R.K."/>
            <person name="Ji Y."/>
            <person name="Li M."/>
            <person name="Yan X."/>
            <person name="He Y."/>
            <person name="Liu Y."/>
            <person name="Wang X."/>
            <person name="Xiang C."/>
            <person name="Varshney R.K."/>
            <person name="Ding H."/>
            <person name="Gao S."/>
            <person name="Zong X."/>
        </authorList>
    </citation>
    <scope>NUCLEOTIDE SEQUENCE [LARGE SCALE GENOMIC DNA]</scope>
    <source>
        <strain evidence="3 4">cv. Zhongwan 6</strain>
    </source>
</reference>
<dbReference type="GO" id="GO:0003723">
    <property type="term" value="F:RNA binding"/>
    <property type="evidence" value="ECO:0007669"/>
    <property type="project" value="UniProtKB-UniRule"/>
</dbReference>
<dbReference type="Gramene" id="Psat05G0639300-T1">
    <property type="protein sequence ID" value="KAI5411253.1"/>
    <property type="gene ID" value="KIW84_056393"/>
</dbReference>
<evidence type="ECO:0000259" key="2">
    <source>
        <dbReference type="PROSITE" id="PS50102"/>
    </source>
</evidence>
<dbReference type="EMBL" id="JAMSHJ010000005">
    <property type="protein sequence ID" value="KAI5411253.1"/>
    <property type="molecule type" value="Genomic_DNA"/>
</dbReference>
<proteinExistence type="predicted"/>
<dbReference type="InterPro" id="IPR035979">
    <property type="entry name" value="RBD_domain_sf"/>
</dbReference>
<evidence type="ECO:0000313" key="3">
    <source>
        <dbReference type="EMBL" id="KAI5411253.1"/>
    </source>
</evidence>
<sequence>METFEGKKEDPRRTHWDNNGRFRRLSQVSYNSTSFFFTSFPSRFPSRDMYEVFQDYGKLDEVVIPSKKDVRGRRYDFIRFFNVADSRDGKLEVSFSDKDGEVPRSQPLLGKSSVPPSFDSNLEATFKILNKAYVGVVENPRMTYNMQETFNMGDSFKVKVTPLGENLCFLEKHEVGVLEELLVPGCDCLFQWFKEVCRWSPADVDPERVTWLRVYGITCHVGKFDLFAFITKTVGPYICVDDCMSTQTNFDVARILVRIGCSLAINEIFSIKIEVVIFRIKVLLRVRMKSKPRKKRFKLAQEILKGTNLWQVGWLSLVGFWALLLKFQFWDLWALAQSKNPILRPFLALNNRK</sequence>
<dbReference type="AlphaFoldDB" id="A0A9D4WY71"/>
<evidence type="ECO:0000256" key="1">
    <source>
        <dbReference type="PROSITE-ProRule" id="PRU00176"/>
    </source>
</evidence>
<dbReference type="PROSITE" id="PS50102">
    <property type="entry name" value="RRM"/>
    <property type="match status" value="1"/>
</dbReference>
<keyword evidence="4" id="KW-1185">Reference proteome</keyword>
<evidence type="ECO:0000313" key="4">
    <source>
        <dbReference type="Proteomes" id="UP001058974"/>
    </source>
</evidence>
<dbReference type="Proteomes" id="UP001058974">
    <property type="component" value="Chromosome 5"/>
</dbReference>